<accession>A0A2V3J4G9</accession>
<evidence type="ECO:0000256" key="6">
    <source>
        <dbReference type="PROSITE-ProRule" id="PRU10141"/>
    </source>
</evidence>
<feature type="region of interest" description="Disordered" evidence="8">
    <location>
        <begin position="1"/>
        <end position="140"/>
    </location>
</feature>
<feature type="compositionally biased region" description="Basic and acidic residues" evidence="8">
    <location>
        <begin position="12"/>
        <end position="25"/>
    </location>
</feature>
<proteinExistence type="predicted"/>
<evidence type="ECO:0000256" key="3">
    <source>
        <dbReference type="ARBA" id="ARBA00022741"/>
    </source>
</evidence>
<dbReference type="GO" id="GO:0005524">
    <property type="term" value="F:ATP binding"/>
    <property type="evidence" value="ECO:0007669"/>
    <property type="project" value="UniProtKB-UniRule"/>
</dbReference>
<keyword evidence="4 10" id="KW-0418">Kinase</keyword>
<dbReference type="SMART" id="SM00220">
    <property type="entry name" value="S_TKc"/>
    <property type="match status" value="1"/>
</dbReference>
<evidence type="ECO:0000256" key="1">
    <source>
        <dbReference type="ARBA" id="ARBA00022527"/>
    </source>
</evidence>
<dbReference type="EMBL" id="NBIV01000006">
    <property type="protein sequence ID" value="PXF49285.1"/>
    <property type="molecule type" value="Genomic_DNA"/>
</dbReference>
<protein>
    <submittedName>
        <fullName evidence="10">Serine/threonine-protein kinase TOUSLED</fullName>
    </submittedName>
</protein>
<dbReference type="InterPro" id="IPR008271">
    <property type="entry name" value="Ser/Thr_kinase_AS"/>
</dbReference>
<feature type="domain" description="Protein kinase" evidence="9">
    <location>
        <begin position="381"/>
        <end position="653"/>
    </location>
</feature>
<feature type="region of interest" description="Disordered" evidence="8">
    <location>
        <begin position="282"/>
        <end position="311"/>
    </location>
</feature>
<dbReference type="PROSITE" id="PS00107">
    <property type="entry name" value="PROTEIN_KINASE_ATP"/>
    <property type="match status" value="1"/>
</dbReference>
<dbReference type="CDD" id="cd13990">
    <property type="entry name" value="STKc_TLK"/>
    <property type="match status" value="1"/>
</dbReference>
<dbReference type="FunFam" id="1.10.510.10:FF:000698">
    <property type="entry name" value="Serine/threonine-protein kinase tousled-like 1"/>
    <property type="match status" value="1"/>
</dbReference>
<evidence type="ECO:0000259" key="9">
    <source>
        <dbReference type="PROSITE" id="PS50011"/>
    </source>
</evidence>
<dbReference type="GO" id="GO:0007059">
    <property type="term" value="P:chromosome segregation"/>
    <property type="evidence" value="ECO:0007669"/>
    <property type="project" value="TreeGrafter"/>
</dbReference>
<dbReference type="PROSITE" id="PS00108">
    <property type="entry name" value="PROTEIN_KINASE_ST"/>
    <property type="match status" value="1"/>
</dbReference>
<feature type="compositionally biased region" description="Polar residues" evidence="8">
    <location>
        <begin position="1"/>
        <end position="10"/>
    </location>
</feature>
<feature type="binding site" evidence="6">
    <location>
        <position position="410"/>
    </location>
    <ligand>
        <name>ATP</name>
        <dbReference type="ChEBI" id="CHEBI:30616"/>
    </ligand>
</feature>
<keyword evidence="7" id="KW-0175">Coiled coil</keyword>
<evidence type="ECO:0000313" key="11">
    <source>
        <dbReference type="Proteomes" id="UP000247409"/>
    </source>
</evidence>
<dbReference type="GO" id="GO:0035556">
    <property type="term" value="P:intracellular signal transduction"/>
    <property type="evidence" value="ECO:0007669"/>
    <property type="project" value="TreeGrafter"/>
</dbReference>
<dbReference type="GO" id="GO:0004674">
    <property type="term" value="F:protein serine/threonine kinase activity"/>
    <property type="evidence" value="ECO:0007669"/>
    <property type="project" value="UniProtKB-KW"/>
</dbReference>
<feature type="compositionally biased region" description="Basic residues" evidence="8">
    <location>
        <begin position="84"/>
        <end position="102"/>
    </location>
</feature>
<dbReference type="InterPro" id="IPR017441">
    <property type="entry name" value="Protein_kinase_ATP_BS"/>
</dbReference>
<dbReference type="OrthoDB" id="346907at2759"/>
<dbReference type="Pfam" id="PF00069">
    <property type="entry name" value="Pkinase"/>
    <property type="match status" value="1"/>
</dbReference>
<keyword evidence="11" id="KW-1185">Reference proteome</keyword>
<keyword evidence="2" id="KW-0808">Transferase</keyword>
<evidence type="ECO:0000256" key="4">
    <source>
        <dbReference type="ARBA" id="ARBA00022777"/>
    </source>
</evidence>
<dbReference type="PANTHER" id="PTHR22974">
    <property type="entry name" value="MIXED LINEAGE PROTEIN KINASE"/>
    <property type="match status" value="1"/>
</dbReference>
<sequence>MAATENTAPNTPERDHPSRRLRLLEARLSAAPTTPPEMRVMSVAKQSAPPTPTPTDEVEDVRSFSSDSLSRPPTPAPSTNNNNVRRKYAPAPKAKMKKRKRQSPIFKSGRLDEFFKPVQDSPTRKKDPVAERSDSPQQDDYAYLREMIERLKTDNEMLKQAAGDAESLLAQNEDLRTQVEIEIPTLREQLEERDAELRKEREGVQRTKEELRSVLVSLARHERQEAARKACEDGERLGKPVVQRARTSIHEAWQDGYEWKHIQKDLVSIVDEKDSLEKRRKELMKRRSQLQKKESNQEVEMPPPPPVLKTNVPFEDTVEYCQEMEDVCRVQMQILKKQESVLQDTRQRLFKERDILVRELRRQSDERDSRFSQFLIMNDRYQLLNLLGRGGFSEVFKAYDLRDGRYVACKIHQLASNWKEEKKRSFIRHAMREYEIHKSLKHPRVVQLIDIFEIDENTFCTVLEYCEGSDLDSYLRAHKTLPEKEARSIIAQVFSGLLYLAEQQRRIIHYDLKPGNILVHKGEVQITDFGLSKIMNEESSTVDGMELTSQGAGTMWYLPPECFDTGGNARISVKVDVWSAGVILFQMLYGRKPFGHDQTQEKMFREKTVQHQELQFPAKPQVSDLAKDFMKKCLTRKASVRPDVRQTLMHPFLRKR</sequence>
<name>A0A2V3J4G9_9FLOR</name>
<reference evidence="10 11" key="1">
    <citation type="journal article" date="2018" name="Mol. Biol. Evol.">
        <title>Analysis of the draft genome of the red seaweed Gracilariopsis chorda provides insights into genome size evolution in Rhodophyta.</title>
        <authorList>
            <person name="Lee J."/>
            <person name="Yang E.C."/>
            <person name="Graf L."/>
            <person name="Yang J.H."/>
            <person name="Qiu H."/>
            <person name="Zel Zion U."/>
            <person name="Chan C.X."/>
            <person name="Stephens T.G."/>
            <person name="Weber A.P.M."/>
            <person name="Boo G.H."/>
            <person name="Boo S.M."/>
            <person name="Kim K.M."/>
            <person name="Shin Y."/>
            <person name="Jung M."/>
            <person name="Lee S.J."/>
            <person name="Yim H.S."/>
            <person name="Lee J.H."/>
            <person name="Bhattacharya D."/>
            <person name="Yoon H.S."/>
        </authorList>
    </citation>
    <scope>NUCLEOTIDE SEQUENCE [LARGE SCALE GENOMIC DNA]</scope>
    <source>
        <strain evidence="10 11">SKKU-2015</strain>
        <tissue evidence="10">Whole body</tissue>
    </source>
</reference>
<dbReference type="InterPro" id="IPR011009">
    <property type="entry name" value="Kinase-like_dom_sf"/>
</dbReference>
<comment type="caution">
    <text evidence="10">The sequence shown here is derived from an EMBL/GenBank/DDBJ whole genome shotgun (WGS) entry which is preliminary data.</text>
</comment>
<dbReference type="Gene3D" id="1.10.510.10">
    <property type="entry name" value="Transferase(Phosphotransferase) domain 1"/>
    <property type="match status" value="1"/>
</dbReference>
<evidence type="ECO:0000256" key="8">
    <source>
        <dbReference type="SAM" id="MobiDB-lite"/>
    </source>
</evidence>
<evidence type="ECO:0000256" key="5">
    <source>
        <dbReference type="ARBA" id="ARBA00022840"/>
    </source>
</evidence>
<evidence type="ECO:0000313" key="10">
    <source>
        <dbReference type="EMBL" id="PXF49285.1"/>
    </source>
</evidence>
<keyword evidence="3 6" id="KW-0547">Nucleotide-binding</keyword>
<dbReference type="STRING" id="448386.A0A2V3J4G9"/>
<dbReference type="PROSITE" id="PS50011">
    <property type="entry name" value="PROTEIN_KINASE_DOM"/>
    <property type="match status" value="1"/>
</dbReference>
<keyword evidence="1" id="KW-0723">Serine/threonine-protein kinase</keyword>
<organism evidence="10 11">
    <name type="scientific">Gracilariopsis chorda</name>
    <dbReference type="NCBI Taxonomy" id="448386"/>
    <lineage>
        <taxon>Eukaryota</taxon>
        <taxon>Rhodophyta</taxon>
        <taxon>Florideophyceae</taxon>
        <taxon>Rhodymeniophycidae</taxon>
        <taxon>Gracilariales</taxon>
        <taxon>Gracilariaceae</taxon>
        <taxon>Gracilariopsis</taxon>
    </lineage>
</organism>
<feature type="compositionally biased region" description="Basic and acidic residues" evidence="8">
    <location>
        <begin position="122"/>
        <end position="134"/>
    </location>
</feature>
<gene>
    <name evidence="10" type="ORF">BWQ96_00859</name>
</gene>
<dbReference type="Proteomes" id="UP000247409">
    <property type="component" value="Unassembled WGS sequence"/>
</dbReference>
<dbReference type="AlphaFoldDB" id="A0A2V3J4G9"/>
<evidence type="ECO:0000256" key="7">
    <source>
        <dbReference type="SAM" id="Coils"/>
    </source>
</evidence>
<feature type="coiled-coil region" evidence="7">
    <location>
        <begin position="141"/>
        <end position="224"/>
    </location>
</feature>
<dbReference type="SUPFAM" id="SSF56112">
    <property type="entry name" value="Protein kinase-like (PK-like)"/>
    <property type="match status" value="1"/>
</dbReference>
<dbReference type="GO" id="GO:0005634">
    <property type="term" value="C:nucleus"/>
    <property type="evidence" value="ECO:0007669"/>
    <property type="project" value="TreeGrafter"/>
</dbReference>
<dbReference type="PANTHER" id="PTHR22974:SF23">
    <property type="entry name" value="TOUSLED-LIKE KINASE, ISOFORM G"/>
    <property type="match status" value="1"/>
</dbReference>
<evidence type="ECO:0000256" key="2">
    <source>
        <dbReference type="ARBA" id="ARBA00022679"/>
    </source>
</evidence>
<dbReference type="InterPro" id="IPR000719">
    <property type="entry name" value="Prot_kinase_dom"/>
</dbReference>
<keyword evidence="5 6" id="KW-0067">ATP-binding</keyword>